<evidence type="ECO:0000256" key="1">
    <source>
        <dbReference type="ARBA" id="ARBA00000798"/>
    </source>
</evidence>
<reference evidence="9 10" key="1">
    <citation type="submission" date="2019-09" db="EMBL/GenBank/DDBJ databases">
        <title>Isolation and complete genome sequencing of Methylocystis species.</title>
        <authorList>
            <person name="Rumah B.L."/>
            <person name="Stead C.E."/>
            <person name="Stevens B.C."/>
            <person name="Minton N.P."/>
            <person name="Grosse-Honebrink A."/>
            <person name="Zhang Y."/>
        </authorList>
    </citation>
    <scope>NUCLEOTIDE SEQUENCE [LARGE SCALE GENOMIC DNA]</scope>
    <source>
        <strain evidence="9 10">BRCS2</strain>
        <plasmid evidence="9 10">unnamed1</plasmid>
    </source>
</reference>
<comment type="catalytic activity">
    <reaction evidence="1">
        <text>a 1,2-diacyl-sn-glycero-3-phosphocholine + H2O = a 1,2-diacyl-sn-glycero-3-phosphate + choline + H(+)</text>
        <dbReference type="Rhea" id="RHEA:14445"/>
        <dbReference type="ChEBI" id="CHEBI:15354"/>
        <dbReference type="ChEBI" id="CHEBI:15377"/>
        <dbReference type="ChEBI" id="CHEBI:15378"/>
        <dbReference type="ChEBI" id="CHEBI:57643"/>
        <dbReference type="ChEBI" id="CHEBI:58608"/>
        <dbReference type="EC" id="3.1.4.4"/>
    </reaction>
</comment>
<feature type="signal peptide" evidence="7">
    <location>
        <begin position="1"/>
        <end position="32"/>
    </location>
</feature>
<dbReference type="Proteomes" id="UP000422569">
    <property type="component" value="Plasmid unnamed1"/>
</dbReference>
<feature type="domain" description="Phospholipase D-like" evidence="8">
    <location>
        <begin position="51"/>
        <end position="168"/>
    </location>
</feature>
<organism evidence="9 10">
    <name type="scientific">Methylocystis parvus</name>
    <dbReference type="NCBI Taxonomy" id="134"/>
    <lineage>
        <taxon>Bacteria</taxon>
        <taxon>Pseudomonadati</taxon>
        <taxon>Pseudomonadota</taxon>
        <taxon>Alphaproteobacteria</taxon>
        <taxon>Hyphomicrobiales</taxon>
        <taxon>Methylocystaceae</taxon>
        <taxon>Methylocystis</taxon>
    </lineage>
</organism>
<evidence type="ECO:0000256" key="5">
    <source>
        <dbReference type="ARBA" id="ARBA00022963"/>
    </source>
</evidence>
<keyword evidence="5" id="KW-0442">Lipid degradation</keyword>
<dbReference type="CDD" id="cd09116">
    <property type="entry name" value="PLDc_Nuc_like"/>
    <property type="match status" value="1"/>
</dbReference>
<dbReference type="InterPro" id="IPR051406">
    <property type="entry name" value="PLD_domain"/>
</dbReference>
<dbReference type="EC" id="3.1.4.4" evidence="3"/>
<sequence length="253" mass="27753">MGLPTGKRVCDCLALAFALHGFLAVCAAPARAADVEIHYAPAENLERVDVDLLRSAHTKIDMAAYSLTDWPVIDALIDAHRRGVVVRIVLDPSQQHALDRLREITGSIRIKGPGPYMHLKSYATDARILRSGSANLSASGLKQQDNDLIILRESDAAPAFEARFEQMWASANPLPAPGNQFANPAPSSAPKRDNSVAANCLIKGNVSRNGERIYHVPGDRTYDRVRMDKGPDKRWFCTEEQAVAAGWRKASTW</sequence>
<evidence type="ECO:0000256" key="7">
    <source>
        <dbReference type="SAM" id="SignalP"/>
    </source>
</evidence>
<dbReference type="AlphaFoldDB" id="A0A6B8MAM4"/>
<evidence type="ECO:0000313" key="10">
    <source>
        <dbReference type="Proteomes" id="UP000422569"/>
    </source>
</evidence>
<dbReference type="PANTHER" id="PTHR43856">
    <property type="entry name" value="CARDIOLIPIN HYDROLASE"/>
    <property type="match status" value="1"/>
</dbReference>
<keyword evidence="6" id="KW-0443">Lipid metabolism</keyword>
<evidence type="ECO:0000256" key="2">
    <source>
        <dbReference type="ARBA" id="ARBA00008664"/>
    </source>
</evidence>
<keyword evidence="9" id="KW-0614">Plasmid</keyword>
<feature type="chain" id="PRO_5025430302" description="phospholipase D" evidence="7">
    <location>
        <begin position="33"/>
        <end position="253"/>
    </location>
</feature>
<evidence type="ECO:0000313" key="9">
    <source>
        <dbReference type="EMBL" id="QGM99811.1"/>
    </source>
</evidence>
<accession>A0A6B8MAM4</accession>
<dbReference type="EMBL" id="CP044332">
    <property type="protein sequence ID" value="QGM99811.1"/>
    <property type="molecule type" value="Genomic_DNA"/>
</dbReference>
<name>A0A6B8MAM4_9HYPH</name>
<dbReference type="GO" id="GO:0004630">
    <property type="term" value="F:phospholipase D activity"/>
    <property type="evidence" value="ECO:0007669"/>
    <property type="project" value="UniProtKB-EC"/>
</dbReference>
<dbReference type="GO" id="GO:0016891">
    <property type="term" value="F:RNA endonuclease activity producing 5'-phosphomonoesters, hydrolytic mechanism"/>
    <property type="evidence" value="ECO:0007669"/>
    <property type="project" value="TreeGrafter"/>
</dbReference>
<protein>
    <recommendedName>
        <fullName evidence="3">phospholipase D</fullName>
        <ecNumber evidence="3">3.1.4.4</ecNumber>
    </recommendedName>
</protein>
<dbReference type="GO" id="GO:0016042">
    <property type="term" value="P:lipid catabolic process"/>
    <property type="evidence" value="ECO:0007669"/>
    <property type="project" value="UniProtKB-KW"/>
</dbReference>
<dbReference type="Gene3D" id="3.30.870.10">
    <property type="entry name" value="Endonuclease Chain A"/>
    <property type="match status" value="1"/>
</dbReference>
<dbReference type="Pfam" id="PF13091">
    <property type="entry name" value="PLDc_2"/>
    <property type="match status" value="1"/>
</dbReference>
<keyword evidence="7" id="KW-0732">Signal</keyword>
<comment type="similarity">
    <text evidence="2">Belongs to the phospholipase D family.</text>
</comment>
<proteinExistence type="inferred from homology"/>
<keyword evidence="10" id="KW-1185">Reference proteome</keyword>
<evidence type="ECO:0000259" key="8">
    <source>
        <dbReference type="Pfam" id="PF13091"/>
    </source>
</evidence>
<evidence type="ECO:0000256" key="3">
    <source>
        <dbReference type="ARBA" id="ARBA00012027"/>
    </source>
</evidence>
<evidence type="ECO:0000256" key="6">
    <source>
        <dbReference type="ARBA" id="ARBA00023098"/>
    </source>
</evidence>
<dbReference type="KEGG" id="mpar:F7D14_19565"/>
<geneLocation type="plasmid" evidence="9">
    <name>unnamed1</name>
</geneLocation>
<dbReference type="PANTHER" id="PTHR43856:SF1">
    <property type="entry name" value="MITOCHONDRIAL CARDIOLIPIN HYDROLASE"/>
    <property type="match status" value="1"/>
</dbReference>
<dbReference type="SUPFAM" id="SSF56024">
    <property type="entry name" value="Phospholipase D/nuclease"/>
    <property type="match status" value="1"/>
</dbReference>
<keyword evidence="4" id="KW-0378">Hydrolase</keyword>
<gene>
    <name evidence="9" type="ORF">F7D14_19565</name>
</gene>
<evidence type="ECO:0000256" key="4">
    <source>
        <dbReference type="ARBA" id="ARBA00022801"/>
    </source>
</evidence>
<dbReference type="InterPro" id="IPR025202">
    <property type="entry name" value="PLD-like_dom"/>
</dbReference>